<evidence type="ECO:0000256" key="1">
    <source>
        <dbReference type="SAM" id="MobiDB-lite"/>
    </source>
</evidence>
<dbReference type="AlphaFoldDB" id="A0A9Q7SI58"/>
<organism evidence="3 4">
    <name type="scientific">Mycobacteroides abscessus subsp. bolletii</name>
    <dbReference type="NCBI Taxonomy" id="319705"/>
    <lineage>
        <taxon>Bacteria</taxon>
        <taxon>Bacillati</taxon>
        <taxon>Actinomycetota</taxon>
        <taxon>Actinomycetes</taxon>
        <taxon>Mycobacteriales</taxon>
        <taxon>Mycobacteriaceae</taxon>
        <taxon>Mycobacteroides</taxon>
        <taxon>Mycobacteroides abscessus</taxon>
    </lineage>
</organism>
<proteinExistence type="predicted"/>
<feature type="compositionally biased region" description="Polar residues" evidence="1">
    <location>
        <begin position="1"/>
        <end position="11"/>
    </location>
</feature>
<dbReference type="RefSeq" id="WP_074292347.1">
    <property type="nucleotide sequence ID" value="NZ_CP065265.1"/>
</dbReference>
<keyword evidence="2" id="KW-1133">Transmembrane helix</keyword>
<feature type="transmembrane region" description="Helical" evidence="2">
    <location>
        <begin position="197"/>
        <end position="217"/>
    </location>
</feature>
<dbReference type="EMBL" id="FSFA01000006">
    <property type="protein sequence ID" value="SHX97610.1"/>
    <property type="molecule type" value="Genomic_DNA"/>
</dbReference>
<accession>A0A9Q7SI58</accession>
<keyword evidence="2" id="KW-0472">Membrane</keyword>
<evidence type="ECO:0000313" key="3">
    <source>
        <dbReference type="EMBL" id="SHX97610.1"/>
    </source>
</evidence>
<protein>
    <submittedName>
        <fullName evidence="3">Uncharacterized protein</fullName>
    </submittedName>
</protein>
<gene>
    <name evidence="3" type="ORF">SAMEA2275694_04481</name>
</gene>
<keyword evidence="2" id="KW-0812">Transmembrane</keyword>
<evidence type="ECO:0000313" key="4">
    <source>
        <dbReference type="Proteomes" id="UP000185183"/>
    </source>
</evidence>
<feature type="region of interest" description="Disordered" evidence="1">
    <location>
        <begin position="1"/>
        <end position="37"/>
    </location>
</feature>
<feature type="transmembrane region" description="Helical" evidence="2">
    <location>
        <begin position="149"/>
        <end position="177"/>
    </location>
</feature>
<evidence type="ECO:0000256" key="2">
    <source>
        <dbReference type="SAM" id="Phobius"/>
    </source>
</evidence>
<sequence length="233" mass="25486">MSNHSPGQRSARSVLRRIGKAMASEFTPPPKPRPAPLRKELIEGRETVGVIRYAVSNDSPEGGPTDDDLVIHIDVSVDGKHVTLPRTVRSPLLGPSAGRRLIGKEVVIRHTTLDPTYDCDVLVVQWPAELDGELAPFRPHGPGTLGYRIWGVLASLCFMIGWGGVMLVVPTACWLLIGMLFLGNHPFDGFPGWTNPAVLFPASIVAIPLGFWLYAACAYRRDRAQARIEEMSS</sequence>
<comment type="caution">
    <text evidence="3">The sequence shown here is derived from an EMBL/GenBank/DDBJ whole genome shotgun (WGS) entry which is preliminary data.</text>
</comment>
<reference evidence="3 4" key="1">
    <citation type="submission" date="2016-11" db="EMBL/GenBank/DDBJ databases">
        <authorList>
            <consortium name="Pathogen Informatics"/>
        </authorList>
    </citation>
    <scope>NUCLEOTIDE SEQUENCE [LARGE SCALE GENOMIC DNA]</scope>
    <source>
        <strain evidence="3 4">968</strain>
    </source>
</reference>
<name>A0A9Q7SI58_9MYCO</name>
<dbReference type="Proteomes" id="UP000185183">
    <property type="component" value="Unassembled WGS sequence"/>
</dbReference>